<evidence type="ECO:0000313" key="8">
    <source>
        <dbReference type="Proteomes" id="UP000236497"/>
    </source>
</evidence>
<feature type="transmembrane region" description="Helical" evidence="6">
    <location>
        <begin position="55"/>
        <end position="76"/>
    </location>
</feature>
<dbReference type="CDD" id="cd13124">
    <property type="entry name" value="MATE_SpoVB_like"/>
    <property type="match status" value="1"/>
</dbReference>
<dbReference type="InterPro" id="IPR024923">
    <property type="entry name" value="PG_synth_SpoVB"/>
</dbReference>
<dbReference type="OrthoDB" id="9775950at2"/>
<accession>A0A0H5STM1</accession>
<gene>
    <name evidence="7" type="ORF">HHT355_0433</name>
</gene>
<dbReference type="PANTHER" id="PTHR30250">
    <property type="entry name" value="PST FAMILY PREDICTED COLANIC ACID TRANSPORTER"/>
    <property type="match status" value="1"/>
</dbReference>
<evidence type="ECO:0000256" key="6">
    <source>
        <dbReference type="SAM" id="Phobius"/>
    </source>
</evidence>
<reference evidence="7 8" key="1">
    <citation type="submission" date="2015-06" db="EMBL/GenBank/DDBJ databases">
        <authorList>
            <person name="Wibberg Daniel"/>
        </authorList>
    </citation>
    <scope>NUCLEOTIDE SEQUENCE [LARGE SCALE GENOMIC DNA]</scope>
    <source>
        <strain evidence="7 8">T3/55T</strain>
    </source>
</reference>
<keyword evidence="3 6" id="KW-0812">Transmembrane</keyword>
<feature type="transmembrane region" description="Helical" evidence="6">
    <location>
        <begin position="97"/>
        <end position="117"/>
    </location>
</feature>
<dbReference type="AlphaFoldDB" id="A0A0H5STM1"/>
<evidence type="ECO:0000313" key="7">
    <source>
        <dbReference type="EMBL" id="CRZ33638.1"/>
    </source>
</evidence>
<evidence type="ECO:0000256" key="1">
    <source>
        <dbReference type="ARBA" id="ARBA00004651"/>
    </source>
</evidence>
<dbReference type="EMBL" id="CVTD020000008">
    <property type="protein sequence ID" value="CRZ33638.1"/>
    <property type="molecule type" value="Genomic_DNA"/>
</dbReference>
<dbReference type="InterPro" id="IPR050833">
    <property type="entry name" value="Poly_Biosynth_Transport"/>
</dbReference>
<dbReference type="PIRSF" id="PIRSF038958">
    <property type="entry name" value="PG_synth_SpoVB"/>
    <property type="match status" value="1"/>
</dbReference>
<organism evidence="7 8">
    <name type="scientific">Herbinix hemicellulosilytica</name>
    <dbReference type="NCBI Taxonomy" id="1564487"/>
    <lineage>
        <taxon>Bacteria</taxon>
        <taxon>Bacillati</taxon>
        <taxon>Bacillota</taxon>
        <taxon>Clostridia</taxon>
        <taxon>Lachnospirales</taxon>
        <taxon>Lachnospiraceae</taxon>
        <taxon>Herbinix</taxon>
    </lineage>
</organism>
<feature type="transmembrane region" description="Helical" evidence="6">
    <location>
        <begin position="200"/>
        <end position="221"/>
    </location>
</feature>
<dbReference type="RefSeq" id="WP_103201806.1">
    <property type="nucleotide sequence ID" value="NZ_CVTD020000008.1"/>
</dbReference>
<dbReference type="Pfam" id="PF01943">
    <property type="entry name" value="Polysacc_synt"/>
    <property type="match status" value="1"/>
</dbReference>
<keyword evidence="2" id="KW-1003">Cell membrane</keyword>
<comment type="subcellular location">
    <subcellularLocation>
        <location evidence="1">Cell membrane</location>
        <topology evidence="1">Multi-pass membrane protein</topology>
    </subcellularLocation>
</comment>
<feature type="transmembrane region" description="Helical" evidence="6">
    <location>
        <begin position="464"/>
        <end position="483"/>
    </location>
</feature>
<dbReference type="GO" id="GO:0005886">
    <property type="term" value="C:plasma membrane"/>
    <property type="evidence" value="ECO:0007669"/>
    <property type="project" value="UniProtKB-SubCell"/>
</dbReference>
<sequence>MSKNRISINSIKKIGKRNILMGTLILTLAGFITRVIGFFYKIFLSKIMGAEWLGIYQLVFPVYGIAFTIYATGIQTSISRLVAAEMGKRNHKNISKILKIGMLLSVSIASFLSLLLYKFSDAVAYHFLLEPRSASSLRILSAVFPFCAVTSSINGYYYGLKKAGVPASTQLVEQIIRVIVVYIAAYTIGNENQKVTCEMAVLGLVIGEMISGLYNFVSLFITKPPKKMLYPEPDRYAKADKSKTILKNLLVLSIPLSTNRLLINILHSIESVLIPAMLRRSGLSTEQALSTYGTLTGMSMPFIMFPTALINALAVLLLPTVSEAQAMENEYLIGKTSSVSIKYSFLIGILSTGVFLIFGENLGLSVFNNKESGRYLITLAWLCPLIYLTTTLGSIINGLGKAHITFINSVTGTLIKIALTVILVPKQGINGYLIALLLGQLIVTFMDSYFIIRNVRLQFDAVNSLLKPGIIVAMAGFLIKSIYEYFYKITQIHQTVFLLSFCLMFCVICTILFVITRTISKTDFR</sequence>
<feature type="transmembrane region" description="Helical" evidence="6">
    <location>
        <begin position="298"/>
        <end position="318"/>
    </location>
</feature>
<feature type="transmembrane region" description="Helical" evidence="6">
    <location>
        <begin position="339"/>
        <end position="359"/>
    </location>
</feature>
<evidence type="ECO:0000256" key="5">
    <source>
        <dbReference type="ARBA" id="ARBA00023136"/>
    </source>
</evidence>
<evidence type="ECO:0000256" key="2">
    <source>
        <dbReference type="ARBA" id="ARBA00022475"/>
    </source>
</evidence>
<feature type="transmembrane region" description="Helical" evidence="6">
    <location>
        <begin position="406"/>
        <end position="425"/>
    </location>
</feature>
<keyword evidence="8" id="KW-1185">Reference proteome</keyword>
<dbReference type="PANTHER" id="PTHR30250:SF24">
    <property type="entry name" value="STAGE V SPORULATION PROTEIN B"/>
    <property type="match status" value="1"/>
</dbReference>
<keyword evidence="4 6" id="KW-1133">Transmembrane helix</keyword>
<keyword evidence="5 6" id="KW-0472">Membrane</keyword>
<feature type="transmembrane region" description="Helical" evidence="6">
    <location>
        <begin position="20"/>
        <end position="43"/>
    </location>
</feature>
<feature type="transmembrane region" description="Helical" evidence="6">
    <location>
        <begin position="495"/>
        <end position="515"/>
    </location>
</feature>
<name>A0A0H5STM1_HERHM</name>
<evidence type="ECO:0000256" key="4">
    <source>
        <dbReference type="ARBA" id="ARBA00022989"/>
    </source>
</evidence>
<feature type="transmembrane region" description="Helical" evidence="6">
    <location>
        <begin position="431"/>
        <end position="452"/>
    </location>
</feature>
<protein>
    <submittedName>
        <fullName evidence="7">Uncharacterized protein</fullName>
    </submittedName>
</protein>
<evidence type="ECO:0000256" key="3">
    <source>
        <dbReference type="ARBA" id="ARBA00022692"/>
    </source>
</evidence>
<proteinExistence type="predicted"/>
<dbReference type="Proteomes" id="UP000236497">
    <property type="component" value="Unassembled WGS sequence"/>
</dbReference>
<feature type="transmembrane region" description="Helical" evidence="6">
    <location>
        <begin position="137"/>
        <end position="159"/>
    </location>
</feature>
<feature type="transmembrane region" description="Helical" evidence="6">
    <location>
        <begin position="379"/>
        <end position="399"/>
    </location>
</feature>
<dbReference type="InterPro" id="IPR002797">
    <property type="entry name" value="Polysacc_synth"/>
</dbReference>